<dbReference type="GO" id="GO:0008168">
    <property type="term" value="F:methyltransferase activity"/>
    <property type="evidence" value="ECO:0007669"/>
    <property type="project" value="UniProtKB-KW"/>
</dbReference>
<sequence length="229" mass="25826">MGAHVNFISPLNRELMQTFVHCFLSRPLAAASSTTANHKGRGDAFDFADEFPECEVIGTDISPIQPSWTWFFPDNSLDFVHIRWLIGSIPDWNALFAEAYRVLKPGGWLENIEPTDRIEGADGGIKPTDALGQWHQIFRAGEDIIGSPFDLFDTGTQKKAFEAVGFEEIQSKDITIPLSQWAKKPKWKEIGMAPEEVEVYIKLAHQAVRSIKKRALFAERVVWGRKPEA</sequence>
<evidence type="ECO:0000256" key="1">
    <source>
        <dbReference type="ARBA" id="ARBA00038158"/>
    </source>
</evidence>
<keyword evidence="2" id="KW-0808">Transferase</keyword>
<evidence type="ECO:0000313" key="2">
    <source>
        <dbReference type="EMBL" id="KAK0617725.1"/>
    </source>
</evidence>
<dbReference type="SUPFAM" id="SSF53335">
    <property type="entry name" value="S-adenosyl-L-methionine-dependent methyltransferases"/>
    <property type="match status" value="1"/>
</dbReference>
<comment type="similarity">
    <text evidence="1">Belongs to the methyltransferase superfamily. LaeA methyltransferase family.</text>
</comment>
<dbReference type="Proteomes" id="UP001175000">
    <property type="component" value="Unassembled WGS sequence"/>
</dbReference>
<accession>A0AA39WLR2</accession>
<dbReference type="PANTHER" id="PTHR43591:SF10">
    <property type="entry name" value="ABC TRANSMEMBRANE TYPE-1 DOMAIN-CONTAINING PROTEIN-RELATED"/>
    <property type="match status" value="1"/>
</dbReference>
<dbReference type="CDD" id="cd02440">
    <property type="entry name" value="AdoMet_MTases"/>
    <property type="match status" value="1"/>
</dbReference>
<dbReference type="EMBL" id="JAULSU010000005">
    <property type="protein sequence ID" value="KAK0617725.1"/>
    <property type="molecule type" value="Genomic_DNA"/>
</dbReference>
<dbReference type="GO" id="GO:0032259">
    <property type="term" value="P:methylation"/>
    <property type="evidence" value="ECO:0007669"/>
    <property type="project" value="UniProtKB-KW"/>
</dbReference>
<dbReference type="AlphaFoldDB" id="A0AA39WLR2"/>
<organism evidence="2 3">
    <name type="scientific">Immersiella caudata</name>
    <dbReference type="NCBI Taxonomy" id="314043"/>
    <lineage>
        <taxon>Eukaryota</taxon>
        <taxon>Fungi</taxon>
        <taxon>Dikarya</taxon>
        <taxon>Ascomycota</taxon>
        <taxon>Pezizomycotina</taxon>
        <taxon>Sordariomycetes</taxon>
        <taxon>Sordariomycetidae</taxon>
        <taxon>Sordariales</taxon>
        <taxon>Lasiosphaeriaceae</taxon>
        <taxon>Immersiella</taxon>
    </lineage>
</organism>
<proteinExistence type="inferred from homology"/>
<keyword evidence="2" id="KW-0489">Methyltransferase</keyword>
<evidence type="ECO:0000313" key="3">
    <source>
        <dbReference type="Proteomes" id="UP001175000"/>
    </source>
</evidence>
<dbReference type="InterPro" id="IPR029063">
    <property type="entry name" value="SAM-dependent_MTases_sf"/>
</dbReference>
<name>A0AA39WLR2_9PEZI</name>
<comment type="caution">
    <text evidence="2">The sequence shown here is derived from an EMBL/GenBank/DDBJ whole genome shotgun (WGS) entry which is preliminary data.</text>
</comment>
<protein>
    <submittedName>
        <fullName evidence="2">S-adenosyl-L-methionine-dependent methyltransferase</fullName>
    </submittedName>
</protein>
<reference evidence="2" key="1">
    <citation type="submission" date="2023-06" db="EMBL/GenBank/DDBJ databases">
        <title>Genome-scale phylogeny and comparative genomics of the fungal order Sordariales.</title>
        <authorList>
            <consortium name="Lawrence Berkeley National Laboratory"/>
            <person name="Hensen N."/>
            <person name="Bonometti L."/>
            <person name="Westerberg I."/>
            <person name="Brannstrom I.O."/>
            <person name="Guillou S."/>
            <person name="Cros-Aarteil S."/>
            <person name="Calhoun S."/>
            <person name="Haridas S."/>
            <person name="Kuo A."/>
            <person name="Mondo S."/>
            <person name="Pangilinan J."/>
            <person name="Riley R."/>
            <person name="Labutti K."/>
            <person name="Andreopoulos B."/>
            <person name="Lipzen A."/>
            <person name="Chen C."/>
            <person name="Yanf M."/>
            <person name="Daum C."/>
            <person name="Ng V."/>
            <person name="Clum A."/>
            <person name="Steindorff A."/>
            <person name="Ohm R."/>
            <person name="Martin F."/>
            <person name="Silar P."/>
            <person name="Natvig D."/>
            <person name="Lalanne C."/>
            <person name="Gautier V."/>
            <person name="Ament-Velasquez S.L."/>
            <person name="Kruys A."/>
            <person name="Hutchinson M.I."/>
            <person name="Powell A.J."/>
            <person name="Barry K."/>
            <person name="Miller A.N."/>
            <person name="Grigoriev I.V."/>
            <person name="Debuchy R."/>
            <person name="Gladieux P."/>
            <person name="Thoren M.H."/>
            <person name="Johannesson H."/>
        </authorList>
    </citation>
    <scope>NUCLEOTIDE SEQUENCE</scope>
    <source>
        <strain evidence="2">CBS 606.72</strain>
    </source>
</reference>
<dbReference type="PANTHER" id="PTHR43591">
    <property type="entry name" value="METHYLTRANSFERASE"/>
    <property type="match status" value="1"/>
</dbReference>
<keyword evidence="3" id="KW-1185">Reference proteome</keyword>
<dbReference type="Pfam" id="PF13489">
    <property type="entry name" value="Methyltransf_23"/>
    <property type="match status" value="1"/>
</dbReference>
<gene>
    <name evidence="2" type="ORF">B0T14DRAFT_539137</name>
</gene>
<dbReference type="Gene3D" id="3.40.50.150">
    <property type="entry name" value="Vaccinia Virus protein VP39"/>
    <property type="match status" value="1"/>
</dbReference>